<feature type="chain" id="PRO_5004931893" evidence="14">
    <location>
        <begin position="27"/>
        <end position="733"/>
    </location>
</feature>
<dbReference type="KEGG" id="mnt:21391547"/>
<dbReference type="EMBL" id="KE346295">
    <property type="protein sequence ID" value="EXC32306.1"/>
    <property type="molecule type" value="Genomic_DNA"/>
</dbReference>
<dbReference type="Pfam" id="PF02225">
    <property type="entry name" value="PA"/>
    <property type="match status" value="1"/>
</dbReference>
<feature type="active site" description="Charge relay system" evidence="11 12">
    <location>
        <position position="224"/>
    </location>
</feature>
<dbReference type="AlphaFoldDB" id="W9S9L3"/>
<dbReference type="Gene3D" id="3.50.30.30">
    <property type="match status" value="1"/>
</dbReference>
<dbReference type="PROSITE" id="PS51892">
    <property type="entry name" value="SUBTILASE"/>
    <property type="match status" value="1"/>
</dbReference>
<dbReference type="InterPro" id="IPR034197">
    <property type="entry name" value="Peptidases_S8_3"/>
</dbReference>
<comment type="similarity">
    <text evidence="3 12 13">Belongs to the peptidase S8 family.</text>
</comment>
<dbReference type="Proteomes" id="UP000030645">
    <property type="component" value="Unassembled WGS sequence"/>
</dbReference>
<feature type="domain" description="Inhibitor I9" evidence="17">
    <location>
        <begin position="38"/>
        <end position="115"/>
    </location>
</feature>
<dbReference type="InterPro" id="IPR023828">
    <property type="entry name" value="Peptidase_S8_Ser-AS"/>
</dbReference>
<keyword evidence="10" id="KW-0325">Glycoprotein</keyword>
<keyword evidence="6 12" id="KW-0645">Protease</keyword>
<feature type="active site" description="Charge relay system" evidence="11 12">
    <location>
        <position position="553"/>
    </location>
</feature>
<dbReference type="SUPFAM" id="SSF52743">
    <property type="entry name" value="Subtilisin-like"/>
    <property type="match status" value="1"/>
</dbReference>
<keyword evidence="4" id="KW-0052">Apoplast</keyword>
<comment type="subcellular location">
    <subcellularLocation>
        <location evidence="2">Secreted</location>
        <location evidence="2">Extracellular space</location>
        <location evidence="2">Apoplast</location>
    </subcellularLocation>
</comment>
<proteinExistence type="inferred from homology"/>
<evidence type="ECO:0000256" key="3">
    <source>
        <dbReference type="ARBA" id="ARBA00011073"/>
    </source>
</evidence>
<keyword evidence="7 14" id="KW-0732">Signal</keyword>
<dbReference type="InterPro" id="IPR015500">
    <property type="entry name" value="Peptidase_S8_subtilisin-rel"/>
</dbReference>
<dbReference type="FunFam" id="3.50.30.30:FF:000005">
    <property type="entry name" value="subtilisin-like protease SBT1.5"/>
    <property type="match status" value="1"/>
</dbReference>
<evidence type="ECO:0000259" key="18">
    <source>
        <dbReference type="Pfam" id="PF17766"/>
    </source>
</evidence>
<evidence type="ECO:0000256" key="14">
    <source>
        <dbReference type="SAM" id="SignalP"/>
    </source>
</evidence>
<feature type="domain" description="Subtilisin-like protease fibronectin type-III" evidence="18">
    <location>
        <begin position="676"/>
        <end position="722"/>
    </location>
</feature>
<dbReference type="PRINTS" id="PR00723">
    <property type="entry name" value="SUBTILISIN"/>
</dbReference>
<dbReference type="Gene3D" id="3.40.50.200">
    <property type="entry name" value="Peptidase S8/S53 domain"/>
    <property type="match status" value="1"/>
</dbReference>
<evidence type="ECO:0000313" key="19">
    <source>
        <dbReference type="EMBL" id="EXC32306.1"/>
    </source>
</evidence>
<dbReference type="GO" id="GO:0004252">
    <property type="term" value="F:serine-type endopeptidase activity"/>
    <property type="evidence" value="ECO:0007669"/>
    <property type="project" value="UniProtKB-UniRule"/>
</dbReference>
<dbReference type="InterPro" id="IPR045051">
    <property type="entry name" value="SBT"/>
</dbReference>
<evidence type="ECO:0000256" key="2">
    <source>
        <dbReference type="ARBA" id="ARBA00004271"/>
    </source>
</evidence>
<dbReference type="InterPro" id="IPR036852">
    <property type="entry name" value="Peptidase_S8/S53_dom_sf"/>
</dbReference>
<dbReference type="GO" id="GO:0006508">
    <property type="term" value="P:proteolysis"/>
    <property type="evidence" value="ECO:0007669"/>
    <property type="project" value="UniProtKB-KW"/>
</dbReference>
<evidence type="ECO:0000256" key="7">
    <source>
        <dbReference type="ARBA" id="ARBA00022729"/>
    </source>
</evidence>
<dbReference type="InterPro" id="IPR041469">
    <property type="entry name" value="Subtilisin-like_FN3"/>
</dbReference>
<dbReference type="FunFam" id="3.40.50.200:FF:000006">
    <property type="entry name" value="Subtilisin-like protease SBT1.5"/>
    <property type="match status" value="1"/>
</dbReference>
<evidence type="ECO:0000259" key="16">
    <source>
        <dbReference type="Pfam" id="PF02225"/>
    </source>
</evidence>
<evidence type="ECO:0000259" key="15">
    <source>
        <dbReference type="Pfam" id="PF00082"/>
    </source>
</evidence>
<reference evidence="20" key="1">
    <citation type="submission" date="2013-01" db="EMBL/GenBank/DDBJ databases">
        <title>Draft Genome Sequence of a Mulberry Tree, Morus notabilis C.K. Schneid.</title>
        <authorList>
            <person name="He N."/>
            <person name="Zhao S."/>
        </authorList>
    </citation>
    <scope>NUCLEOTIDE SEQUENCE</scope>
</reference>
<feature type="active site" description="Charge relay system" evidence="11 12">
    <location>
        <position position="148"/>
    </location>
</feature>
<dbReference type="Gene3D" id="2.60.40.2310">
    <property type="match status" value="1"/>
</dbReference>
<dbReference type="GO" id="GO:0048731">
    <property type="term" value="P:system development"/>
    <property type="evidence" value="ECO:0007669"/>
    <property type="project" value="UniProtKB-ARBA"/>
</dbReference>
<sequence length="733" mass="78783">MLSMAITSQRLFFLTIFLCLLPISFPNPLLDDHDRPMTFIVHMAKSQRPSVFPPPRQWYTSIIESLPPSRHPSKILYAYEKVANGFAASLNLSQAEKLKNIHGILSVMPDESHQLQITHTYKFLGLPTRPGIWPYSNYGEDVIIGVLDTGIWPQHRSFSDKGLSPVPKTWKGKCETWDDFLASFCNRKLIGARAFLAGYHMSNLGGSGLNQSAETNSPRDTDGHGTHVASTAAGAVASNASFFGYAKGVAIGVAPKARIAVYKVCLTSTCKQSDMLAGMDQAVSDGVHIISMSISGGTDPYYKDIMAIASFGAMRHGVLLSLAAGNDGPDPFTVNHLPPWVLTVGASSVDREFSADVALGDGRTFLGSSLYYGPHFPFYKQYKLVYAGDFGNKFCSPGDFTNQNQLAGKIVVCDYGGETSSLDKGFAVKDVNGRGTIIANNAQVGEELSAEPHVTPTTQVGIKDGRKIKRYIKSSRNPTANILFHGTVIGTSPPAPRVAAFSNRGPNPLTPQILKPDVIAPGLNILAAWTQVVGPSGEGDTRQVEFNIISGTSMAAPHVSGIAALLRNAYPDWSPAAIKSALMTTAYDLDNSGQSIKDLATGKKSTPFVHGSGHVDPNRALNPGLIYDMGVSDYVGFLCSIGYDSEQISVFFRKLVRSDICEKTYDHLGARVTPGDLNLPSFSVVFDNEGETVKYRRTVTNVGSNVDAVYVVSGEAPAGFSWSATATDSVASI</sequence>
<accession>W9S9L3</accession>
<dbReference type="InterPro" id="IPR037045">
    <property type="entry name" value="S8pro/Inhibitor_I9_sf"/>
</dbReference>
<keyword evidence="8 12" id="KW-0378">Hydrolase</keyword>
<evidence type="ECO:0000313" key="20">
    <source>
        <dbReference type="Proteomes" id="UP000030645"/>
    </source>
</evidence>
<dbReference type="PROSITE" id="PS00136">
    <property type="entry name" value="SUBTILASE_ASP"/>
    <property type="match status" value="1"/>
</dbReference>
<dbReference type="Pfam" id="PF00082">
    <property type="entry name" value="Peptidase_S8"/>
    <property type="match status" value="1"/>
</dbReference>
<feature type="signal peptide" evidence="14">
    <location>
        <begin position="1"/>
        <end position="26"/>
    </location>
</feature>
<dbReference type="Pfam" id="PF05922">
    <property type="entry name" value="Inhibitor_I9"/>
    <property type="match status" value="1"/>
</dbReference>
<dbReference type="GO" id="GO:0009609">
    <property type="term" value="P:response to symbiotic bacterium"/>
    <property type="evidence" value="ECO:0007669"/>
    <property type="project" value="UniProtKB-ARBA"/>
</dbReference>
<dbReference type="InterPro" id="IPR010259">
    <property type="entry name" value="S8pro/Inhibitor_I9"/>
</dbReference>
<dbReference type="eggNOG" id="ENOG502QZDA">
    <property type="taxonomic scope" value="Eukaryota"/>
</dbReference>
<dbReference type="InterPro" id="IPR023827">
    <property type="entry name" value="Peptidase_S8_Asp-AS"/>
</dbReference>
<feature type="domain" description="PA" evidence="16">
    <location>
        <begin position="381"/>
        <end position="468"/>
    </location>
</feature>
<organism evidence="19 20">
    <name type="scientific">Morus notabilis</name>
    <dbReference type="NCBI Taxonomy" id="981085"/>
    <lineage>
        <taxon>Eukaryota</taxon>
        <taxon>Viridiplantae</taxon>
        <taxon>Streptophyta</taxon>
        <taxon>Embryophyta</taxon>
        <taxon>Tracheophyta</taxon>
        <taxon>Spermatophyta</taxon>
        <taxon>Magnoliopsida</taxon>
        <taxon>eudicotyledons</taxon>
        <taxon>Gunneridae</taxon>
        <taxon>Pentapetalae</taxon>
        <taxon>rosids</taxon>
        <taxon>fabids</taxon>
        <taxon>Rosales</taxon>
        <taxon>Moraceae</taxon>
        <taxon>Moreae</taxon>
        <taxon>Morus</taxon>
    </lineage>
</organism>
<evidence type="ECO:0000256" key="8">
    <source>
        <dbReference type="ARBA" id="ARBA00022801"/>
    </source>
</evidence>
<dbReference type="InterPro" id="IPR022398">
    <property type="entry name" value="Peptidase_S8_His-AS"/>
</dbReference>
<dbReference type="GO" id="GO:0009610">
    <property type="term" value="P:response to symbiotic fungus"/>
    <property type="evidence" value="ECO:0007669"/>
    <property type="project" value="UniProtKB-ARBA"/>
</dbReference>
<evidence type="ECO:0000256" key="1">
    <source>
        <dbReference type="ARBA" id="ARBA00002076"/>
    </source>
</evidence>
<dbReference type="Gene3D" id="3.30.70.80">
    <property type="entry name" value="Peptidase S8 propeptide/proteinase inhibitor I9"/>
    <property type="match status" value="1"/>
</dbReference>
<dbReference type="PROSITE" id="PS00138">
    <property type="entry name" value="SUBTILASE_SER"/>
    <property type="match status" value="1"/>
</dbReference>
<keyword evidence="5" id="KW-0964">Secreted</keyword>
<dbReference type="InterPro" id="IPR000209">
    <property type="entry name" value="Peptidase_S8/S53_dom"/>
</dbReference>
<evidence type="ECO:0000256" key="11">
    <source>
        <dbReference type="PIRSR" id="PIRSR615500-1"/>
    </source>
</evidence>
<evidence type="ECO:0000256" key="9">
    <source>
        <dbReference type="ARBA" id="ARBA00022825"/>
    </source>
</evidence>
<protein>
    <submittedName>
        <fullName evidence="19">Subtilisin-like protease</fullName>
    </submittedName>
</protein>
<evidence type="ECO:0000256" key="4">
    <source>
        <dbReference type="ARBA" id="ARBA00022523"/>
    </source>
</evidence>
<dbReference type="OrthoDB" id="206201at2759"/>
<keyword evidence="9 12" id="KW-0720">Serine protease</keyword>
<dbReference type="PROSITE" id="PS00137">
    <property type="entry name" value="SUBTILASE_HIS"/>
    <property type="match status" value="1"/>
</dbReference>
<dbReference type="CDD" id="cd02120">
    <property type="entry name" value="PA_subtilisin_like"/>
    <property type="match status" value="1"/>
</dbReference>
<evidence type="ECO:0000256" key="6">
    <source>
        <dbReference type="ARBA" id="ARBA00022670"/>
    </source>
</evidence>
<comment type="function">
    <text evidence="1">Required for arbuscular mycorrhiza (AM) development during AM symbiosis with AM fungi (e.g. Glomeromycota intraradices).</text>
</comment>
<dbReference type="GO" id="GO:0048046">
    <property type="term" value="C:apoplast"/>
    <property type="evidence" value="ECO:0007669"/>
    <property type="project" value="UniProtKB-SubCell"/>
</dbReference>
<evidence type="ECO:0000256" key="13">
    <source>
        <dbReference type="RuleBase" id="RU003355"/>
    </source>
</evidence>
<feature type="domain" description="Peptidase S8/S53" evidence="15">
    <location>
        <begin position="139"/>
        <end position="591"/>
    </location>
</feature>
<evidence type="ECO:0000256" key="12">
    <source>
        <dbReference type="PROSITE-ProRule" id="PRU01240"/>
    </source>
</evidence>
<dbReference type="InterPro" id="IPR003137">
    <property type="entry name" value="PA_domain"/>
</dbReference>
<keyword evidence="20" id="KW-1185">Reference proteome</keyword>
<evidence type="ECO:0000256" key="10">
    <source>
        <dbReference type="ARBA" id="ARBA00023180"/>
    </source>
</evidence>
<dbReference type="FunFam" id="3.30.70.80:FF:000003">
    <property type="entry name" value="Subtilisin-like protease SBT1.9"/>
    <property type="match status" value="1"/>
</dbReference>
<name>W9S9L3_9ROSA</name>
<dbReference type="CDD" id="cd04852">
    <property type="entry name" value="Peptidases_S8_3"/>
    <property type="match status" value="1"/>
</dbReference>
<evidence type="ECO:0000256" key="5">
    <source>
        <dbReference type="ARBA" id="ARBA00022525"/>
    </source>
</evidence>
<evidence type="ECO:0000259" key="17">
    <source>
        <dbReference type="Pfam" id="PF05922"/>
    </source>
</evidence>
<gene>
    <name evidence="19" type="ORF">L484_008169</name>
</gene>
<dbReference type="PANTHER" id="PTHR10795">
    <property type="entry name" value="PROPROTEIN CONVERTASE SUBTILISIN/KEXIN"/>
    <property type="match status" value="1"/>
</dbReference>
<dbReference type="Pfam" id="PF17766">
    <property type="entry name" value="fn3_6"/>
    <property type="match status" value="1"/>
</dbReference>